<gene>
    <name evidence="2" type="ORF">Z968_04770</name>
</gene>
<protein>
    <recommendedName>
        <fullName evidence="1">RNA-binding protein KhpB N-terminal domain-containing protein</fullName>
    </recommendedName>
</protein>
<dbReference type="AlphaFoldDB" id="A0A0A0I9M0"/>
<dbReference type="Pfam" id="PF03961">
    <property type="entry name" value="FapA"/>
    <property type="match status" value="1"/>
</dbReference>
<reference evidence="2 3" key="1">
    <citation type="submission" date="2014-01" db="EMBL/GenBank/DDBJ databases">
        <title>Plasmidome dynamics in the species complex Clostridium novyi sensu lato converts strains of independent lineages into distinctly different pathogens.</title>
        <authorList>
            <person name="Skarin H."/>
            <person name="Segerman B."/>
        </authorList>
    </citation>
    <scope>NUCLEOTIDE SEQUENCE [LARGE SCALE GENOMIC DNA]</scope>
    <source>
        <strain evidence="2 3">4552</strain>
    </source>
</reference>
<dbReference type="PANTHER" id="PTHR38032:SF1">
    <property type="entry name" value="RNA-BINDING PROTEIN KHPB N-TERMINAL DOMAIN-CONTAINING PROTEIN"/>
    <property type="match status" value="1"/>
</dbReference>
<dbReference type="SMART" id="SM01245">
    <property type="entry name" value="Jag_N"/>
    <property type="match status" value="1"/>
</dbReference>
<dbReference type="InterPro" id="IPR005646">
    <property type="entry name" value="FapA"/>
</dbReference>
<dbReference type="Proteomes" id="UP000030012">
    <property type="component" value="Unassembled WGS sequence"/>
</dbReference>
<comment type="caution">
    <text evidence="2">The sequence shown here is derived from an EMBL/GenBank/DDBJ whole genome shotgun (WGS) entry which is preliminary data.</text>
</comment>
<dbReference type="InterPro" id="IPR032782">
    <property type="entry name" value="KhpB_N"/>
</dbReference>
<dbReference type="InterPro" id="IPR046865">
    <property type="entry name" value="FapA_b_solenoid"/>
</dbReference>
<evidence type="ECO:0000313" key="2">
    <source>
        <dbReference type="EMBL" id="KGM97021.1"/>
    </source>
</evidence>
<dbReference type="RefSeq" id="WP_039254005.1">
    <property type="nucleotide sequence ID" value="NZ_JENJ01000015.1"/>
</dbReference>
<evidence type="ECO:0000313" key="3">
    <source>
        <dbReference type="Proteomes" id="UP000030012"/>
    </source>
</evidence>
<dbReference type="Pfam" id="PF14804">
    <property type="entry name" value="Jag_N"/>
    <property type="match status" value="1"/>
</dbReference>
<dbReference type="Pfam" id="PF20250">
    <property type="entry name" value="FapA_N"/>
    <property type="match status" value="1"/>
</dbReference>
<dbReference type="OrthoDB" id="1279at2"/>
<proteinExistence type="predicted"/>
<sequence>MQNIFTAKTLEECLDLASQKLSLKKEEIKYEILEHKQGIFIKRVTICAEKKEELNDEEKCVQDNEKEISEKFVQNIEEIHEDINGSVKVKDGKIIVRDPKKGGTPAIIIPGANVKLLVDDKEITNSVEVYEKNNIEVVFDENVAQRLLNISITHDCMEAYINVKYIPQNMYKLQDQEESSSLRLKASIEHKKYPQVFTKDEIEEALISKGIKAGIITENFHELNELNGKKDLLIAKGIKPIDGIDDKIDIKFQVDNEKQFKEDENGNVDYKSIGWVKEVKEGEVLAIRIKGTQGRDGIDVKGSIKKHKPGKTINIKIGQGCEFKDEDTIISTIEGKPSFKGNVIHVNKVHHIEKDVDITTGNVDFVGDVLIYGSVKEGMEVNCGQNLTINKNIDHAVVHSKQDMQVLGNAINSELYAGGDNIIKLNKLNLLQKLNTRLKELMSTVDHIKKFNLLGKKVRDGEIVKVLLENKFKCVCEISNTYSELLTEGDLEEEKMLSDFIKQKLIGSGPLNIKNINEIHLILIRMEKIIQDMDSQLTIPVTMRINYCQDCVLKSSGDVIITGKGEYISKIISHGNVEFVSGGSIARGGTIKARNEIRCKEVGSEGGVSTKLIVGSKGHIWVDVAYQNTKFKIGEKEYILDTPSKEIHAYLGDNGEITVDKFVL</sequence>
<dbReference type="EMBL" id="JENJ01000015">
    <property type="protein sequence ID" value="KGM97021.1"/>
    <property type="molecule type" value="Genomic_DNA"/>
</dbReference>
<dbReference type="InterPro" id="IPR046866">
    <property type="entry name" value="FapA_N"/>
</dbReference>
<accession>A0A0A0I9M0</accession>
<name>A0A0A0I9M0_CLONO</name>
<dbReference type="PANTHER" id="PTHR38032">
    <property type="entry name" value="POLYMERASE-RELATED"/>
    <property type="match status" value="1"/>
</dbReference>
<dbReference type="Gene3D" id="3.30.30.80">
    <property type="entry name" value="probable RNA-binding protein from clostridium symbiosum atcc 14940"/>
    <property type="match status" value="1"/>
</dbReference>
<feature type="domain" description="RNA-binding protein KhpB N-terminal" evidence="1">
    <location>
        <begin position="4"/>
        <end position="51"/>
    </location>
</feature>
<dbReference type="InterPro" id="IPR038247">
    <property type="entry name" value="Jag_N_dom_sf"/>
</dbReference>
<organism evidence="2 3">
    <name type="scientific">Clostridium novyi A str. 4552</name>
    <dbReference type="NCBI Taxonomy" id="1444289"/>
    <lineage>
        <taxon>Bacteria</taxon>
        <taxon>Bacillati</taxon>
        <taxon>Bacillota</taxon>
        <taxon>Clostridia</taxon>
        <taxon>Eubacteriales</taxon>
        <taxon>Clostridiaceae</taxon>
        <taxon>Clostridium</taxon>
    </lineage>
</organism>
<evidence type="ECO:0000259" key="1">
    <source>
        <dbReference type="SMART" id="SM01245"/>
    </source>
</evidence>